<dbReference type="EMBL" id="CP006643">
    <property type="protein sequence ID" value="AGX02823.1"/>
    <property type="molecule type" value="Genomic_DNA"/>
</dbReference>
<dbReference type="STRING" id="1367477.N288_04330"/>
<proteinExistence type="predicted"/>
<reference evidence="1 2" key="1">
    <citation type="submission" date="2013-07" db="EMBL/GenBank/DDBJ databases">
        <title>Complete genome sequence of Bacillus infantis NRRL B-14911 that has potential to induce cardiac disease by antigenic mimicry.</title>
        <authorList>
            <person name="Massilamany C."/>
            <person name="Smith T.P.L."/>
            <person name="Loy J.D."/>
            <person name="Barletta R."/>
            <person name="Reddy J."/>
        </authorList>
    </citation>
    <scope>NUCLEOTIDE SEQUENCE [LARGE SCALE GENOMIC DNA]</scope>
    <source>
        <strain evidence="1 2">NRRL B-14911</strain>
    </source>
</reference>
<evidence type="ECO:0000313" key="1">
    <source>
        <dbReference type="EMBL" id="AGX02823.1"/>
    </source>
</evidence>
<dbReference type="KEGG" id="bif:N288_04330"/>
<dbReference type="HOGENOM" id="CLU_3371992_0_0_9"/>
<dbReference type="AlphaFoldDB" id="U5L642"/>
<accession>U5L642</accession>
<evidence type="ECO:0000313" key="2">
    <source>
        <dbReference type="Proteomes" id="UP000017805"/>
    </source>
</evidence>
<name>U5L642_9BACI</name>
<gene>
    <name evidence="1" type="ORF">N288_04330</name>
</gene>
<protein>
    <submittedName>
        <fullName evidence="1">Uncharacterized protein</fullName>
    </submittedName>
</protein>
<dbReference type="Proteomes" id="UP000017805">
    <property type="component" value="Chromosome"/>
</dbReference>
<sequence length="34" mass="3741">MGTDPLAFFENGPGEQTPWLFLKMGQGNRPLGSF</sequence>
<organism evidence="1 2">
    <name type="scientific">Bacillus infantis NRRL B-14911</name>
    <dbReference type="NCBI Taxonomy" id="1367477"/>
    <lineage>
        <taxon>Bacteria</taxon>
        <taxon>Bacillati</taxon>
        <taxon>Bacillota</taxon>
        <taxon>Bacilli</taxon>
        <taxon>Bacillales</taxon>
        <taxon>Bacillaceae</taxon>
        <taxon>Bacillus</taxon>
    </lineage>
</organism>
<keyword evidence="2" id="KW-1185">Reference proteome</keyword>